<organism evidence="1">
    <name type="scientific">marine sediment metagenome</name>
    <dbReference type="NCBI Taxonomy" id="412755"/>
    <lineage>
        <taxon>unclassified sequences</taxon>
        <taxon>metagenomes</taxon>
        <taxon>ecological metagenomes</taxon>
    </lineage>
</organism>
<accession>X0YIX1</accession>
<reference evidence="1" key="1">
    <citation type="journal article" date="2014" name="Front. Microbiol.">
        <title>High frequency of phylogenetically diverse reductive dehalogenase-homologous genes in deep subseafloor sedimentary metagenomes.</title>
        <authorList>
            <person name="Kawai M."/>
            <person name="Futagami T."/>
            <person name="Toyoda A."/>
            <person name="Takaki Y."/>
            <person name="Nishi S."/>
            <person name="Hori S."/>
            <person name="Arai W."/>
            <person name="Tsubouchi T."/>
            <person name="Morono Y."/>
            <person name="Uchiyama I."/>
            <person name="Ito T."/>
            <person name="Fujiyama A."/>
            <person name="Inagaki F."/>
            <person name="Takami H."/>
        </authorList>
    </citation>
    <scope>NUCLEOTIDE SEQUENCE</scope>
    <source>
        <strain evidence="1">Expedition CK06-06</strain>
    </source>
</reference>
<feature type="non-terminal residue" evidence="1">
    <location>
        <position position="243"/>
    </location>
</feature>
<evidence type="ECO:0000313" key="1">
    <source>
        <dbReference type="EMBL" id="GAG36776.1"/>
    </source>
</evidence>
<comment type="caution">
    <text evidence="1">The sequence shown here is derived from an EMBL/GenBank/DDBJ whole genome shotgun (WGS) entry which is preliminary data.</text>
</comment>
<sequence>GRIKRTRIDTPQGFPNDRDELKVEGRILYSRYFADNFKTSLDFRVLETHYVNIDVSQASQNKWIKTYMLSPSLEYAPLEMLTVSHVVNIYANYMDYDFDSPFMPRSNISRKVSSESWIDIKLSHKTSVLMGAMFEENDYGRLNSEGSKIPAEEGLRRFGDIEVNYIFTNWLTLSPHYVYAVRHDWSMVENSKEQIRREIDQTYGINCQLFKHENGSFDIKIQRIIRKTARYPVRIRNYITMSL</sequence>
<dbReference type="AlphaFoldDB" id="X0YIX1"/>
<name>X0YIX1_9ZZZZ</name>
<proteinExistence type="predicted"/>
<dbReference type="EMBL" id="BARS01048463">
    <property type="protein sequence ID" value="GAG36776.1"/>
    <property type="molecule type" value="Genomic_DNA"/>
</dbReference>
<protein>
    <recommendedName>
        <fullName evidence="2">TonB-dependent receptor-like beta-barrel domain-containing protein</fullName>
    </recommendedName>
</protein>
<gene>
    <name evidence="1" type="ORF">S01H1_72635</name>
</gene>
<feature type="non-terminal residue" evidence="1">
    <location>
        <position position="1"/>
    </location>
</feature>
<evidence type="ECO:0008006" key="2">
    <source>
        <dbReference type="Google" id="ProtNLM"/>
    </source>
</evidence>